<accession>A0EED2</accession>
<dbReference type="OrthoDB" id="10524089at2759"/>
<keyword evidence="2" id="KW-1185">Reference proteome</keyword>
<organism evidence="1 2">
    <name type="scientific">Paramecium tetraurelia</name>
    <dbReference type="NCBI Taxonomy" id="5888"/>
    <lineage>
        <taxon>Eukaryota</taxon>
        <taxon>Sar</taxon>
        <taxon>Alveolata</taxon>
        <taxon>Ciliophora</taxon>
        <taxon>Intramacronucleata</taxon>
        <taxon>Oligohymenophorea</taxon>
        <taxon>Peniculida</taxon>
        <taxon>Parameciidae</taxon>
        <taxon>Paramecium</taxon>
    </lineage>
</organism>
<dbReference type="RefSeq" id="XP_001461046.1">
    <property type="nucleotide sequence ID" value="XM_001461009.1"/>
</dbReference>
<dbReference type="GeneID" id="5046831"/>
<reference evidence="1 2" key="1">
    <citation type="journal article" date="2006" name="Nature">
        <title>Global trends of whole-genome duplications revealed by the ciliate Paramecium tetraurelia.</title>
        <authorList>
            <consortium name="Genoscope"/>
            <person name="Aury J.-M."/>
            <person name="Jaillon O."/>
            <person name="Duret L."/>
            <person name="Noel B."/>
            <person name="Jubin C."/>
            <person name="Porcel B.M."/>
            <person name="Segurens B."/>
            <person name="Daubin V."/>
            <person name="Anthouard V."/>
            <person name="Aiach N."/>
            <person name="Arnaiz O."/>
            <person name="Billaut A."/>
            <person name="Beisson J."/>
            <person name="Blanc I."/>
            <person name="Bouhouche K."/>
            <person name="Camara F."/>
            <person name="Duharcourt S."/>
            <person name="Guigo R."/>
            <person name="Gogendeau D."/>
            <person name="Katinka M."/>
            <person name="Keller A.-M."/>
            <person name="Kissmehl R."/>
            <person name="Klotz C."/>
            <person name="Koll F."/>
            <person name="Le Moue A."/>
            <person name="Lepere C."/>
            <person name="Malinsky S."/>
            <person name="Nowacki M."/>
            <person name="Nowak J.K."/>
            <person name="Plattner H."/>
            <person name="Poulain J."/>
            <person name="Ruiz F."/>
            <person name="Serrano V."/>
            <person name="Zagulski M."/>
            <person name="Dessen P."/>
            <person name="Betermier M."/>
            <person name="Weissenbach J."/>
            <person name="Scarpelli C."/>
            <person name="Schachter V."/>
            <person name="Sperling L."/>
            <person name="Meyer E."/>
            <person name="Cohen J."/>
            <person name="Wincker P."/>
        </authorList>
    </citation>
    <scope>NUCLEOTIDE SEQUENCE [LARGE SCALE GENOMIC DNA]</scope>
    <source>
        <strain evidence="1 2">Stock d4-2</strain>
    </source>
</reference>
<name>A0EED2_PARTE</name>
<dbReference type="Proteomes" id="UP000000600">
    <property type="component" value="Unassembled WGS sequence"/>
</dbReference>
<dbReference type="InParanoid" id="A0EED2"/>
<dbReference type="KEGG" id="ptm:GSPATT00025995001"/>
<protein>
    <submittedName>
        <fullName evidence="1">Uncharacterized protein</fullName>
    </submittedName>
</protein>
<dbReference type="AlphaFoldDB" id="A0EED2"/>
<dbReference type="EMBL" id="CT868673">
    <property type="protein sequence ID" value="CAK93650.1"/>
    <property type="molecule type" value="Genomic_DNA"/>
</dbReference>
<gene>
    <name evidence="1" type="ORF">GSPATT00025995001</name>
</gene>
<evidence type="ECO:0000313" key="2">
    <source>
        <dbReference type="Proteomes" id="UP000000600"/>
    </source>
</evidence>
<sequence length="215" mass="25152">MTLEYHTPANQTYMMNSNHRLLNFKAVVSQQNQTDVSKSDFKISFINKIKKSNDHHYKVNKNNEGSYSKLAESLRNSSNQNNMVEVKIIDIPKQNVLTTKNQDSHQNIMTSQNHQVKKQSLKINSERNKVAFTKPIQKHNSFHAKESSDIQTNLRQNVPKKLYDVHDEIKKIIKDDNKLEKAVKIYNTLKQLVQQQSIFQSREVGQKDYKNRIIQ</sequence>
<proteinExistence type="predicted"/>
<evidence type="ECO:0000313" key="1">
    <source>
        <dbReference type="EMBL" id="CAK93650.1"/>
    </source>
</evidence>
<dbReference type="HOGENOM" id="CLU_1285488_0_0_1"/>